<keyword evidence="1 4" id="KW-0489">Methyltransferase</keyword>
<reference evidence="5" key="1">
    <citation type="journal article" date="2020" name="J. Eukaryot. Microbiol.">
        <title>De novo Sequencing, Assembly and Annotation of the Transcriptome for the Free-Living Testate Amoeba Arcella intermedia.</title>
        <authorList>
            <person name="Ribeiro G.M."/>
            <person name="Porfirio-Sousa A.L."/>
            <person name="Maurer-Alcala X.X."/>
            <person name="Katz L.A."/>
            <person name="Lahr D.J.G."/>
        </authorList>
    </citation>
    <scope>NUCLEOTIDE SEQUENCE</scope>
</reference>
<dbReference type="PROSITE" id="PS51679">
    <property type="entry name" value="SAM_MT_C5"/>
    <property type="match status" value="1"/>
</dbReference>
<dbReference type="Gene3D" id="3.90.120.10">
    <property type="entry name" value="DNA Methylase, subunit A, domain 2"/>
    <property type="match status" value="1"/>
</dbReference>
<dbReference type="InterPro" id="IPR029063">
    <property type="entry name" value="SAM-dependent_MTases_sf"/>
</dbReference>
<dbReference type="PANTHER" id="PTHR46098">
    <property type="entry name" value="TRNA (CYTOSINE(38)-C(5))-METHYLTRANSFERASE"/>
    <property type="match status" value="1"/>
</dbReference>
<dbReference type="SUPFAM" id="SSF53335">
    <property type="entry name" value="S-adenosyl-L-methionine-dependent methyltransferases"/>
    <property type="match status" value="1"/>
</dbReference>
<organism evidence="5">
    <name type="scientific">Arcella intermedia</name>
    <dbReference type="NCBI Taxonomy" id="1963864"/>
    <lineage>
        <taxon>Eukaryota</taxon>
        <taxon>Amoebozoa</taxon>
        <taxon>Tubulinea</taxon>
        <taxon>Elardia</taxon>
        <taxon>Arcellinida</taxon>
        <taxon>Sphaerothecina</taxon>
        <taxon>Arcellidae</taxon>
        <taxon>Arcella</taxon>
    </lineage>
</organism>
<sequence length="340" mass="38676">MEFYSGIGGMHVSLDRAARHTGGSFEVLCAFDINPNANVVYQLNFGLTVNHKSIENFDCDYLDSFGADTWLLSPPCQPYTLQKGAKQKDTEDPRAKSFLHLLKLFPTLKKPPTRILLENVRGFEMSETRKQLLSTMTPSYNYQEFLLSPTQFGLPNSRMRYFFLAKKKPEDFLDPSRNGSVLCFIPCCKYFDSEGRPLEGIKKIECYLEGDDPNLHSYLVPQRLLQKTSRVMDITKKSDSHSCCFTKAYGQYVEGTGSLLQQNLDIDLDSEDSKGTDIIEKLELRFFTPREIANLHGFPADFTFGSLTKKQQYQLLGNSLNCVVVGNLLQYLLQNQDSKI</sequence>
<dbReference type="GO" id="GO:0032259">
    <property type="term" value="P:methylation"/>
    <property type="evidence" value="ECO:0007669"/>
    <property type="project" value="UniProtKB-KW"/>
</dbReference>
<evidence type="ECO:0000256" key="1">
    <source>
        <dbReference type="ARBA" id="ARBA00022603"/>
    </source>
</evidence>
<name>A0A6B2L8N6_9EUKA</name>
<dbReference type="EMBL" id="GIBP01004410">
    <property type="protein sequence ID" value="NDV33379.1"/>
    <property type="molecule type" value="Transcribed_RNA"/>
</dbReference>
<dbReference type="InterPro" id="IPR050750">
    <property type="entry name" value="C5-MTase"/>
</dbReference>
<feature type="active site" evidence="4">
    <location>
        <position position="76"/>
    </location>
</feature>
<dbReference type="InterPro" id="IPR001525">
    <property type="entry name" value="C5_MeTfrase"/>
</dbReference>
<dbReference type="PANTHER" id="PTHR46098:SF1">
    <property type="entry name" value="TRNA (CYTOSINE(38)-C(5))-METHYLTRANSFERASE"/>
    <property type="match status" value="1"/>
</dbReference>
<protein>
    <recommendedName>
        <fullName evidence="6">DNA (cytosine-5-)-methyltransferase</fullName>
    </recommendedName>
</protein>
<evidence type="ECO:0000256" key="4">
    <source>
        <dbReference type="PROSITE-ProRule" id="PRU01016"/>
    </source>
</evidence>
<dbReference type="Gene3D" id="3.40.50.150">
    <property type="entry name" value="Vaccinia Virus protein VP39"/>
    <property type="match status" value="1"/>
</dbReference>
<evidence type="ECO:0000256" key="2">
    <source>
        <dbReference type="ARBA" id="ARBA00022679"/>
    </source>
</evidence>
<dbReference type="AlphaFoldDB" id="A0A6B2L8N6"/>
<evidence type="ECO:0000313" key="5">
    <source>
        <dbReference type="EMBL" id="NDV33379.1"/>
    </source>
</evidence>
<dbReference type="GO" id="GO:0008168">
    <property type="term" value="F:methyltransferase activity"/>
    <property type="evidence" value="ECO:0007669"/>
    <property type="project" value="UniProtKB-KW"/>
</dbReference>
<keyword evidence="3 4" id="KW-0949">S-adenosyl-L-methionine</keyword>
<evidence type="ECO:0008006" key="6">
    <source>
        <dbReference type="Google" id="ProtNLM"/>
    </source>
</evidence>
<evidence type="ECO:0000256" key="3">
    <source>
        <dbReference type="ARBA" id="ARBA00022691"/>
    </source>
</evidence>
<accession>A0A6B2L8N6</accession>
<dbReference type="Pfam" id="PF00145">
    <property type="entry name" value="DNA_methylase"/>
    <property type="match status" value="1"/>
</dbReference>
<dbReference type="GO" id="GO:0005634">
    <property type="term" value="C:nucleus"/>
    <property type="evidence" value="ECO:0007669"/>
    <property type="project" value="TreeGrafter"/>
</dbReference>
<keyword evidence="2 4" id="KW-0808">Transferase</keyword>
<dbReference type="NCBIfam" id="TIGR00675">
    <property type="entry name" value="dcm"/>
    <property type="match status" value="1"/>
</dbReference>
<comment type="similarity">
    <text evidence="4">Belongs to the class I-like SAM-binding methyltransferase superfamily. C5-methyltransferase family.</text>
</comment>
<proteinExistence type="inferred from homology"/>